<comment type="caution">
    <text evidence="2">The sequence shown here is derived from an EMBL/GenBank/DDBJ whole genome shotgun (WGS) entry which is preliminary data.</text>
</comment>
<protein>
    <submittedName>
        <fullName evidence="2">Spore cortex biosynthesis protein YabQ</fullName>
    </submittedName>
</protein>
<name>A0A6M0P8U4_9BACI</name>
<feature type="transmembrane region" description="Helical" evidence="1">
    <location>
        <begin position="6"/>
        <end position="27"/>
    </location>
</feature>
<accession>A0A6M0P8U4</accession>
<evidence type="ECO:0000256" key="1">
    <source>
        <dbReference type="SAM" id="Phobius"/>
    </source>
</evidence>
<keyword evidence="1" id="KW-1133">Transmembrane helix</keyword>
<feature type="transmembrane region" description="Helical" evidence="1">
    <location>
        <begin position="68"/>
        <end position="86"/>
    </location>
</feature>
<sequence>MSLTTQFYTMLAMIAMGSFFGGTLDTYNRFLKRKKRKRWIVFIHDLFFWIFQGLVLFYVLFMINFGEVRFYIFVAILCGFAAYQALMREIYLKLLESFIFIIKTMIHFLANLVRTLIYQPIKGLILLFISLLTGSVKLLYTIVKTVMKMLIWVIKIIFKPLLWLFAALSYLMPKGMKRWIENVFVSFAGKLRWLKNINVYIKEWIQRIFHK</sequence>
<dbReference type="Proteomes" id="UP000476934">
    <property type="component" value="Unassembled WGS sequence"/>
</dbReference>
<reference evidence="2 3" key="1">
    <citation type="submission" date="2020-03" db="EMBL/GenBank/DDBJ databases">
        <title>Bacillus aquiflavi sp. nov., isolated from yellow water of strong flavor Chinese baijiu in Yibin region of China.</title>
        <authorList>
            <person name="Xie J."/>
        </authorList>
    </citation>
    <scope>NUCLEOTIDE SEQUENCE [LARGE SCALE GENOMIC DNA]</scope>
    <source>
        <strain evidence="2 3">Gsoil 114</strain>
    </source>
</reference>
<dbReference type="Pfam" id="PF09578">
    <property type="entry name" value="Spore_YabQ"/>
    <property type="match status" value="1"/>
</dbReference>
<dbReference type="InterPro" id="IPR019074">
    <property type="entry name" value="YabQ"/>
</dbReference>
<dbReference type="AlphaFoldDB" id="A0A6M0P8U4"/>
<organism evidence="2 3">
    <name type="scientific">Heyndrickxia ginsengihumi</name>
    <dbReference type="NCBI Taxonomy" id="363870"/>
    <lineage>
        <taxon>Bacteria</taxon>
        <taxon>Bacillati</taxon>
        <taxon>Bacillota</taxon>
        <taxon>Bacilli</taxon>
        <taxon>Bacillales</taxon>
        <taxon>Bacillaceae</taxon>
        <taxon>Heyndrickxia</taxon>
    </lineage>
</organism>
<feature type="transmembrane region" description="Helical" evidence="1">
    <location>
        <begin position="123"/>
        <end position="143"/>
    </location>
</feature>
<dbReference type="NCBIfam" id="TIGR02893">
    <property type="entry name" value="spore_yabQ"/>
    <property type="match status" value="1"/>
</dbReference>
<dbReference type="EMBL" id="JAAIWK010000027">
    <property type="protein sequence ID" value="NEY21144.1"/>
    <property type="molecule type" value="Genomic_DNA"/>
</dbReference>
<proteinExistence type="predicted"/>
<feature type="transmembrane region" description="Helical" evidence="1">
    <location>
        <begin position="98"/>
        <end position="117"/>
    </location>
</feature>
<keyword evidence="1" id="KW-0472">Membrane</keyword>
<evidence type="ECO:0000313" key="2">
    <source>
        <dbReference type="EMBL" id="NEY21144.1"/>
    </source>
</evidence>
<feature type="transmembrane region" description="Helical" evidence="1">
    <location>
        <begin position="39"/>
        <end position="62"/>
    </location>
</feature>
<feature type="transmembrane region" description="Helical" evidence="1">
    <location>
        <begin position="150"/>
        <end position="172"/>
    </location>
</feature>
<dbReference type="RefSeq" id="WP_025730314.1">
    <property type="nucleotide sequence ID" value="NZ_JAAIWK010000027.1"/>
</dbReference>
<keyword evidence="1" id="KW-0812">Transmembrane</keyword>
<gene>
    <name evidence="2" type="primary">yabQ</name>
    <name evidence="2" type="ORF">G4D61_14440</name>
</gene>
<evidence type="ECO:0000313" key="3">
    <source>
        <dbReference type="Proteomes" id="UP000476934"/>
    </source>
</evidence>
<keyword evidence="3" id="KW-1185">Reference proteome</keyword>